<dbReference type="OrthoDB" id="5297205at2"/>
<keyword evidence="12" id="KW-0732">Signal</keyword>
<evidence type="ECO:0000256" key="12">
    <source>
        <dbReference type="SAM" id="SignalP"/>
    </source>
</evidence>
<dbReference type="Pfam" id="PF01019">
    <property type="entry name" value="G_glu_transpept"/>
    <property type="match status" value="1"/>
</dbReference>
<keyword evidence="14" id="KW-1185">Reference proteome</keyword>
<dbReference type="UniPathway" id="UPA00204"/>
<keyword evidence="5 11" id="KW-0378">Hydrolase</keyword>
<comment type="pathway">
    <text evidence="11">Sulfur metabolism; glutathione metabolism.</text>
</comment>
<dbReference type="GO" id="GO:0036374">
    <property type="term" value="F:glutathione hydrolase activity"/>
    <property type="evidence" value="ECO:0007669"/>
    <property type="project" value="UniProtKB-UniRule"/>
</dbReference>
<dbReference type="EC" id="3.4.19.13" evidence="11"/>
<evidence type="ECO:0000256" key="1">
    <source>
        <dbReference type="ARBA" id="ARBA00001049"/>
    </source>
</evidence>
<gene>
    <name evidence="13" type="ORF">BST96_11060</name>
</gene>
<organism evidence="13 14">
    <name type="scientific">Oceanicoccus sagamiensis</name>
    <dbReference type="NCBI Taxonomy" id="716816"/>
    <lineage>
        <taxon>Bacteria</taxon>
        <taxon>Pseudomonadati</taxon>
        <taxon>Pseudomonadota</taxon>
        <taxon>Gammaproteobacteria</taxon>
        <taxon>Cellvibrionales</taxon>
        <taxon>Spongiibacteraceae</taxon>
        <taxon>Oceanicoccus</taxon>
    </lineage>
</organism>
<dbReference type="InterPro" id="IPR043138">
    <property type="entry name" value="GGT_lsub"/>
</dbReference>
<feature type="binding site" evidence="10">
    <location>
        <position position="114"/>
    </location>
    <ligand>
        <name>L-glutamate</name>
        <dbReference type="ChEBI" id="CHEBI:29985"/>
    </ligand>
</feature>
<dbReference type="GO" id="GO:0103068">
    <property type="term" value="F:leukotriene C4 gamma-glutamyl transferase activity"/>
    <property type="evidence" value="ECO:0007669"/>
    <property type="project" value="UniProtKB-EC"/>
</dbReference>
<dbReference type="PANTHER" id="PTHR43199">
    <property type="entry name" value="GLUTATHIONE HYDROLASE"/>
    <property type="match status" value="1"/>
</dbReference>
<reference evidence="13 14" key="1">
    <citation type="submission" date="2016-11" db="EMBL/GenBank/DDBJ databases">
        <title>Trade-off between light-utilization and light-protection in marine flavobacteria.</title>
        <authorList>
            <person name="Kumagai Y."/>
        </authorList>
    </citation>
    <scope>NUCLEOTIDE SEQUENCE [LARGE SCALE GENOMIC DNA]</scope>
    <source>
        <strain evidence="13 14">NBRC 107125</strain>
    </source>
</reference>
<feature type="binding site" evidence="10">
    <location>
        <position position="431"/>
    </location>
    <ligand>
        <name>L-glutamate</name>
        <dbReference type="ChEBI" id="CHEBI:29985"/>
    </ligand>
</feature>
<feature type="binding site" evidence="10">
    <location>
        <position position="482"/>
    </location>
    <ligand>
        <name>L-glutamate</name>
        <dbReference type="ChEBI" id="CHEBI:29985"/>
    </ligand>
</feature>
<evidence type="ECO:0000256" key="2">
    <source>
        <dbReference type="ARBA" id="ARBA00001089"/>
    </source>
</evidence>
<feature type="signal peptide" evidence="12">
    <location>
        <begin position="1"/>
        <end position="27"/>
    </location>
</feature>
<comment type="catalytic activity">
    <reaction evidence="8 11">
        <text>an N-terminal (5-L-glutamyl)-[peptide] + an alpha-amino acid = 5-L-glutamyl amino acid + an N-terminal L-alpha-aminoacyl-[peptide]</text>
        <dbReference type="Rhea" id="RHEA:23904"/>
        <dbReference type="Rhea" id="RHEA-COMP:9780"/>
        <dbReference type="Rhea" id="RHEA-COMP:9795"/>
        <dbReference type="ChEBI" id="CHEBI:77644"/>
        <dbReference type="ChEBI" id="CHEBI:78597"/>
        <dbReference type="ChEBI" id="CHEBI:78599"/>
        <dbReference type="ChEBI" id="CHEBI:78608"/>
        <dbReference type="EC" id="2.3.2.2"/>
    </reaction>
</comment>
<comment type="catalytic activity">
    <reaction evidence="2 11">
        <text>glutathione + H2O = L-cysteinylglycine + L-glutamate</text>
        <dbReference type="Rhea" id="RHEA:28807"/>
        <dbReference type="ChEBI" id="CHEBI:15377"/>
        <dbReference type="ChEBI" id="CHEBI:29985"/>
        <dbReference type="ChEBI" id="CHEBI:57925"/>
        <dbReference type="ChEBI" id="CHEBI:61694"/>
        <dbReference type="EC" id="3.4.19.13"/>
    </reaction>
</comment>
<keyword evidence="7 11" id="KW-0012">Acyltransferase</keyword>
<sequence length="580" mass="62101">MKARWITALARLTVAAAIVSFSPLATADSSNTDYSSAANYARSSENGVGSVASIHPLATQAGINALQQGGNAIDAAVAVALTLGVVDNHNSGIGNGNFAVIRYADGNIEAIDGREMAPQAAHRDMYLRDGKAERALSQTGALAVGVPGALVVYDYLLNRAGKLSLKDVLLPAADIAEQGFPLSAVSHARISSNVSAIQMFPETAAILLDAKGQPWPAGHNFVQQDLAKTYRELAEQGIDYFYRGAFTKALIQWMEDNGGILTAEDMANYKMLIREPVKSDYRGYTVYGFPPPSSGGVHVAQILNMLERYDIAALSEADRYHLLAEAMRLAFADRAHFLGDPDFVKVPKGLIAKSYAEQLSNGISFNKAAVDISHGNPPKADIDFFGKHTTHISTADKWGNWVAITTTLNTSFGSKVVIPGTGVLLNNQMDDFSSQPGVPNAFGLVGNEANSIQPGKRPLSSMSPTLVMKGNQPIISIGAAGGPTIITQVLQGIVNMLDLGMTVEQALATPRVHNQWLPQVTMTEEILPQATREALEQRGHKIYLRPYNGTTQAIYSNDGKVFEAAAEPRIIQQNKAAKSL</sequence>
<evidence type="ECO:0000313" key="14">
    <source>
        <dbReference type="Proteomes" id="UP000193450"/>
    </source>
</evidence>
<protein>
    <recommendedName>
        <fullName evidence="11">Glutathione hydrolase proenzyme</fullName>
        <ecNumber evidence="11">2.3.2.2</ecNumber>
        <ecNumber evidence="11">3.4.19.13</ecNumber>
    </recommendedName>
    <component>
        <recommendedName>
            <fullName evidence="11">Glutathione hydrolase large chain</fullName>
        </recommendedName>
    </component>
    <component>
        <recommendedName>
            <fullName evidence="11">Glutathione hydrolase small chain</fullName>
        </recommendedName>
    </component>
</protein>
<comment type="subunit">
    <text evidence="11">This enzyme consists of two polypeptide chains, which are synthesized in precursor form from a single polypeptide.</text>
</comment>
<evidence type="ECO:0000256" key="7">
    <source>
        <dbReference type="ARBA" id="ARBA00023315"/>
    </source>
</evidence>
<dbReference type="Gene3D" id="1.10.246.130">
    <property type="match status" value="1"/>
</dbReference>
<evidence type="ECO:0000256" key="5">
    <source>
        <dbReference type="ARBA" id="ARBA00022801"/>
    </source>
</evidence>
<keyword evidence="4 11" id="KW-0808">Transferase</keyword>
<dbReference type="Gene3D" id="3.60.20.40">
    <property type="match status" value="1"/>
</dbReference>
<dbReference type="AlphaFoldDB" id="A0A1X9NKY7"/>
<dbReference type="PRINTS" id="PR01210">
    <property type="entry name" value="GGTRANSPTASE"/>
</dbReference>
<dbReference type="InterPro" id="IPR051792">
    <property type="entry name" value="GGT_bact"/>
</dbReference>
<evidence type="ECO:0000313" key="13">
    <source>
        <dbReference type="EMBL" id="ARN74613.1"/>
    </source>
</evidence>
<dbReference type="InterPro" id="IPR029055">
    <property type="entry name" value="Ntn_hydrolases_N"/>
</dbReference>
<evidence type="ECO:0000256" key="3">
    <source>
        <dbReference type="ARBA" id="ARBA00009381"/>
    </source>
</evidence>
<feature type="chain" id="PRO_5013299096" description="Glutathione hydrolase proenzyme" evidence="12">
    <location>
        <begin position="28"/>
        <end position="580"/>
    </location>
</feature>
<evidence type="ECO:0000256" key="4">
    <source>
        <dbReference type="ARBA" id="ARBA00022679"/>
    </source>
</evidence>
<dbReference type="KEGG" id="osg:BST96_11060"/>
<dbReference type="PANTHER" id="PTHR43199:SF1">
    <property type="entry name" value="GLUTATHIONE HYDROLASE PROENZYME"/>
    <property type="match status" value="1"/>
</dbReference>
<name>A0A1X9NKY7_9GAMM</name>
<dbReference type="STRING" id="716816.BST96_11060"/>
<comment type="PTM">
    <text evidence="11">Cleaved by autocatalysis into a large and a small subunit.</text>
</comment>
<dbReference type="GO" id="GO:0006750">
    <property type="term" value="P:glutathione biosynthetic process"/>
    <property type="evidence" value="ECO:0007669"/>
    <property type="project" value="UniProtKB-KW"/>
</dbReference>
<feature type="binding site" evidence="10">
    <location>
        <begin position="460"/>
        <end position="461"/>
    </location>
    <ligand>
        <name>L-glutamate</name>
        <dbReference type="ChEBI" id="CHEBI:29985"/>
    </ligand>
</feature>
<keyword evidence="11" id="KW-0317">Glutathione biosynthesis</keyword>
<feature type="binding site" evidence="10">
    <location>
        <begin position="407"/>
        <end position="409"/>
    </location>
    <ligand>
        <name>L-glutamate</name>
        <dbReference type="ChEBI" id="CHEBI:29985"/>
    </ligand>
</feature>
<comment type="similarity">
    <text evidence="3 11">Belongs to the gamma-glutamyltransferase family.</text>
</comment>
<dbReference type="InterPro" id="IPR043137">
    <property type="entry name" value="GGT_ssub_C"/>
</dbReference>
<dbReference type="RefSeq" id="WP_085758762.1">
    <property type="nucleotide sequence ID" value="NZ_CP019343.1"/>
</dbReference>
<dbReference type="NCBIfam" id="TIGR00066">
    <property type="entry name" value="g_glut_trans"/>
    <property type="match status" value="1"/>
</dbReference>
<keyword evidence="6 11" id="KW-0865">Zymogen</keyword>
<proteinExistence type="inferred from homology"/>
<evidence type="ECO:0000256" key="9">
    <source>
        <dbReference type="PIRSR" id="PIRSR600101-1"/>
    </source>
</evidence>
<dbReference type="EMBL" id="CP019343">
    <property type="protein sequence ID" value="ARN74613.1"/>
    <property type="molecule type" value="Genomic_DNA"/>
</dbReference>
<comment type="catalytic activity">
    <reaction evidence="1 11">
        <text>an S-substituted glutathione + H2O = an S-substituted L-cysteinylglycine + L-glutamate</text>
        <dbReference type="Rhea" id="RHEA:59468"/>
        <dbReference type="ChEBI" id="CHEBI:15377"/>
        <dbReference type="ChEBI" id="CHEBI:29985"/>
        <dbReference type="ChEBI" id="CHEBI:90779"/>
        <dbReference type="ChEBI" id="CHEBI:143103"/>
        <dbReference type="EC" id="3.4.19.13"/>
    </reaction>
</comment>
<dbReference type="SUPFAM" id="SSF56235">
    <property type="entry name" value="N-terminal nucleophile aminohydrolases (Ntn hydrolases)"/>
    <property type="match status" value="1"/>
</dbReference>
<accession>A0A1X9NKY7</accession>
<dbReference type="EC" id="2.3.2.2" evidence="11"/>
<dbReference type="InterPro" id="IPR000101">
    <property type="entry name" value="GGT_peptidase"/>
</dbReference>
<evidence type="ECO:0000256" key="8">
    <source>
        <dbReference type="ARBA" id="ARBA00047417"/>
    </source>
</evidence>
<evidence type="ECO:0000256" key="6">
    <source>
        <dbReference type="ARBA" id="ARBA00023145"/>
    </source>
</evidence>
<dbReference type="Proteomes" id="UP000193450">
    <property type="component" value="Chromosome"/>
</dbReference>
<evidence type="ECO:0000256" key="11">
    <source>
        <dbReference type="RuleBase" id="RU368036"/>
    </source>
</evidence>
<evidence type="ECO:0000256" key="10">
    <source>
        <dbReference type="PIRSR" id="PIRSR600101-2"/>
    </source>
</evidence>
<feature type="active site" description="Nucleophile" evidence="9">
    <location>
        <position position="389"/>
    </location>
</feature>
<dbReference type="GO" id="GO:0006751">
    <property type="term" value="P:glutathione catabolic process"/>
    <property type="evidence" value="ECO:0007669"/>
    <property type="project" value="UniProtKB-UniRule"/>
</dbReference>